<name>A0A7S4M8G4_9EUKA</name>
<evidence type="ECO:0000256" key="2">
    <source>
        <dbReference type="ARBA" id="ARBA00009347"/>
    </source>
</evidence>
<dbReference type="InterPro" id="IPR009075">
    <property type="entry name" value="AcylCo_DH/oxidase_C"/>
</dbReference>
<sequence length="428" mass="47825">MSGQEIFGEGVPFGDPLWYQGWNVPYYNESHKKFRAAMREFVEENLMPYVHEWDEEGSLPQDLPRKFAEAGILAGVVGTPWPTKYANYPIIGGVKHEEFDAFHELILADEICRCGSGGLVWGLTAGLCIGLPPVMHFGSKYLQDKVVSQCLNGTKVICLAITEPYAGSDVANLKTEAVKTADGKHYIVNGEKKWITNGIFADYFTVAVRTGGPGMKGISLLLIEKTMPGVQTRKMKCSGVWSSGTTYISFEDVKVPVENLIGEENNGFKCIMYNFNHERWWTVVQAVRFSRVCLEESLKYAHKRKTFGKKLIDHPVIRAKIANMARQVEATHSWLEVVTSQMATMSLDQQRIRLGGAVALLKAQATRTFEYCAREAAQIYGGLAYTRGGQGEKVERLYREVRAYAIPAGSEEIMLDLGVRQALKRSNL</sequence>
<feature type="domain" description="Acyl-CoA dehydrogenase/oxidase C-terminal" evidence="7">
    <location>
        <begin position="265"/>
        <end position="421"/>
    </location>
</feature>
<organism evidence="10">
    <name type="scientific">Vannella robusta</name>
    <dbReference type="NCBI Taxonomy" id="1487602"/>
    <lineage>
        <taxon>Eukaryota</taxon>
        <taxon>Amoebozoa</taxon>
        <taxon>Discosea</taxon>
        <taxon>Flabellinia</taxon>
        <taxon>Vannellidae</taxon>
        <taxon>Vannella</taxon>
    </lineage>
</organism>
<dbReference type="GO" id="GO:0033539">
    <property type="term" value="P:fatty acid beta-oxidation using acyl-CoA dehydrogenase"/>
    <property type="evidence" value="ECO:0007669"/>
    <property type="project" value="TreeGrafter"/>
</dbReference>
<evidence type="ECO:0008006" key="11">
    <source>
        <dbReference type="Google" id="ProtNLM"/>
    </source>
</evidence>
<feature type="domain" description="Acyl-CoA oxidase/dehydrogenase middle" evidence="8">
    <location>
        <begin position="158"/>
        <end position="253"/>
    </location>
</feature>
<dbReference type="InterPro" id="IPR050741">
    <property type="entry name" value="Acyl-CoA_dehydrogenase"/>
</dbReference>
<evidence type="ECO:0000256" key="5">
    <source>
        <dbReference type="ARBA" id="ARBA00023002"/>
    </source>
</evidence>
<evidence type="ECO:0000259" key="8">
    <source>
        <dbReference type="Pfam" id="PF02770"/>
    </source>
</evidence>
<gene>
    <name evidence="10" type="ORF">VSP0166_LOCUS3539</name>
</gene>
<dbReference type="SUPFAM" id="SSF47203">
    <property type="entry name" value="Acyl-CoA dehydrogenase C-terminal domain-like"/>
    <property type="match status" value="1"/>
</dbReference>
<protein>
    <recommendedName>
        <fullName evidence="11">Acyl-CoA dehydrogenase</fullName>
    </recommendedName>
</protein>
<evidence type="ECO:0000256" key="3">
    <source>
        <dbReference type="ARBA" id="ARBA00022630"/>
    </source>
</evidence>
<dbReference type="InterPro" id="IPR013786">
    <property type="entry name" value="AcylCoA_DH/ox_N"/>
</dbReference>
<dbReference type="SUPFAM" id="SSF56645">
    <property type="entry name" value="Acyl-CoA dehydrogenase NM domain-like"/>
    <property type="match status" value="1"/>
</dbReference>
<reference evidence="10" key="1">
    <citation type="submission" date="2021-01" db="EMBL/GenBank/DDBJ databases">
        <authorList>
            <person name="Corre E."/>
            <person name="Pelletier E."/>
            <person name="Niang G."/>
            <person name="Scheremetjew M."/>
            <person name="Finn R."/>
            <person name="Kale V."/>
            <person name="Holt S."/>
            <person name="Cochrane G."/>
            <person name="Meng A."/>
            <person name="Brown T."/>
            <person name="Cohen L."/>
        </authorList>
    </citation>
    <scope>NUCLEOTIDE SEQUENCE</scope>
    <source>
        <strain evidence="10">DIVA3 518/3/11/1/6</strain>
    </source>
</reference>
<dbReference type="GO" id="GO:0005737">
    <property type="term" value="C:cytoplasm"/>
    <property type="evidence" value="ECO:0007669"/>
    <property type="project" value="TreeGrafter"/>
</dbReference>
<evidence type="ECO:0000259" key="9">
    <source>
        <dbReference type="Pfam" id="PF02771"/>
    </source>
</evidence>
<dbReference type="Pfam" id="PF00441">
    <property type="entry name" value="Acyl-CoA_dh_1"/>
    <property type="match status" value="1"/>
</dbReference>
<keyword evidence="5 6" id="KW-0560">Oxidoreductase</keyword>
<dbReference type="InterPro" id="IPR006091">
    <property type="entry name" value="Acyl-CoA_Oxase/DH_mid-dom"/>
</dbReference>
<dbReference type="Gene3D" id="2.40.110.10">
    <property type="entry name" value="Butyryl-CoA Dehydrogenase, subunit A, domain 2"/>
    <property type="match status" value="1"/>
</dbReference>
<dbReference type="InterPro" id="IPR037069">
    <property type="entry name" value="AcylCoA_DH/ox_N_sf"/>
</dbReference>
<dbReference type="FunFam" id="2.40.110.10:FF:000002">
    <property type="entry name" value="Acyl-CoA dehydrogenase fadE12"/>
    <property type="match status" value="1"/>
</dbReference>
<evidence type="ECO:0000313" key="10">
    <source>
        <dbReference type="EMBL" id="CAE2206594.1"/>
    </source>
</evidence>
<dbReference type="InterPro" id="IPR046373">
    <property type="entry name" value="Acyl-CoA_Oxase/DH_mid-dom_sf"/>
</dbReference>
<proteinExistence type="inferred from homology"/>
<evidence type="ECO:0000259" key="7">
    <source>
        <dbReference type="Pfam" id="PF00441"/>
    </source>
</evidence>
<accession>A0A7S4M8G4</accession>
<evidence type="ECO:0000256" key="6">
    <source>
        <dbReference type="RuleBase" id="RU362125"/>
    </source>
</evidence>
<dbReference type="Gene3D" id="1.10.540.10">
    <property type="entry name" value="Acyl-CoA dehydrogenase/oxidase, N-terminal domain"/>
    <property type="match status" value="1"/>
</dbReference>
<dbReference type="InterPro" id="IPR009100">
    <property type="entry name" value="AcylCoA_DH/oxidase_NM_dom_sf"/>
</dbReference>
<dbReference type="AlphaFoldDB" id="A0A7S4M8G4"/>
<evidence type="ECO:0000256" key="4">
    <source>
        <dbReference type="ARBA" id="ARBA00022827"/>
    </source>
</evidence>
<comment type="cofactor">
    <cofactor evidence="1 6">
        <name>FAD</name>
        <dbReference type="ChEBI" id="CHEBI:57692"/>
    </cofactor>
</comment>
<dbReference type="Pfam" id="PF02770">
    <property type="entry name" value="Acyl-CoA_dh_M"/>
    <property type="match status" value="1"/>
</dbReference>
<dbReference type="PANTHER" id="PTHR48083:SF28">
    <property type="entry name" value="ACYL-COA DEHYDROGENASE FAMILY PROTEIN (AFU_ORTHOLOGUE AFUA_6G10880)-RELATED"/>
    <property type="match status" value="1"/>
</dbReference>
<dbReference type="EMBL" id="HBKP01004913">
    <property type="protein sequence ID" value="CAE2206594.1"/>
    <property type="molecule type" value="Transcribed_RNA"/>
</dbReference>
<keyword evidence="3 6" id="KW-0285">Flavoprotein</keyword>
<comment type="similarity">
    <text evidence="2 6">Belongs to the acyl-CoA dehydrogenase family.</text>
</comment>
<keyword evidence="4 6" id="KW-0274">FAD</keyword>
<dbReference type="PANTHER" id="PTHR48083">
    <property type="entry name" value="MEDIUM-CHAIN SPECIFIC ACYL-COA DEHYDROGENASE, MITOCHONDRIAL-RELATED"/>
    <property type="match status" value="1"/>
</dbReference>
<dbReference type="GO" id="GO:0003995">
    <property type="term" value="F:acyl-CoA dehydrogenase activity"/>
    <property type="evidence" value="ECO:0007669"/>
    <property type="project" value="TreeGrafter"/>
</dbReference>
<dbReference type="Pfam" id="PF02771">
    <property type="entry name" value="Acyl-CoA_dh_N"/>
    <property type="match status" value="1"/>
</dbReference>
<dbReference type="Gene3D" id="1.20.140.10">
    <property type="entry name" value="Butyryl-CoA Dehydrogenase, subunit A, domain 3"/>
    <property type="match status" value="1"/>
</dbReference>
<evidence type="ECO:0000256" key="1">
    <source>
        <dbReference type="ARBA" id="ARBA00001974"/>
    </source>
</evidence>
<dbReference type="InterPro" id="IPR036250">
    <property type="entry name" value="AcylCo_DH-like_C"/>
</dbReference>
<dbReference type="GO" id="GO:0050660">
    <property type="term" value="F:flavin adenine dinucleotide binding"/>
    <property type="evidence" value="ECO:0007669"/>
    <property type="project" value="InterPro"/>
</dbReference>
<feature type="domain" description="Acyl-CoA dehydrogenase/oxidase N-terminal" evidence="9">
    <location>
        <begin position="29"/>
        <end position="153"/>
    </location>
</feature>